<protein>
    <submittedName>
        <fullName evidence="1">Uncharacterized protein</fullName>
    </submittedName>
</protein>
<dbReference type="AlphaFoldDB" id="A0A4C1Z441"/>
<sequence>MWEVCKELPCPRKYPQRKTLLLSFTLRENCPFHQSGPSIDILFPPKRSAKYCCCECPWVTVRIYSLIARLLVCP</sequence>
<name>A0A4C1Z441_EUMVA</name>
<evidence type="ECO:0000313" key="2">
    <source>
        <dbReference type="Proteomes" id="UP000299102"/>
    </source>
</evidence>
<organism evidence="1 2">
    <name type="scientific">Eumeta variegata</name>
    <name type="common">Bagworm moth</name>
    <name type="synonym">Eumeta japonica</name>
    <dbReference type="NCBI Taxonomy" id="151549"/>
    <lineage>
        <taxon>Eukaryota</taxon>
        <taxon>Metazoa</taxon>
        <taxon>Ecdysozoa</taxon>
        <taxon>Arthropoda</taxon>
        <taxon>Hexapoda</taxon>
        <taxon>Insecta</taxon>
        <taxon>Pterygota</taxon>
        <taxon>Neoptera</taxon>
        <taxon>Endopterygota</taxon>
        <taxon>Lepidoptera</taxon>
        <taxon>Glossata</taxon>
        <taxon>Ditrysia</taxon>
        <taxon>Tineoidea</taxon>
        <taxon>Psychidae</taxon>
        <taxon>Oiketicinae</taxon>
        <taxon>Eumeta</taxon>
    </lineage>
</organism>
<reference evidence="1 2" key="1">
    <citation type="journal article" date="2019" name="Commun. Biol.">
        <title>The bagworm genome reveals a unique fibroin gene that provides high tensile strength.</title>
        <authorList>
            <person name="Kono N."/>
            <person name="Nakamura H."/>
            <person name="Ohtoshi R."/>
            <person name="Tomita M."/>
            <person name="Numata K."/>
            <person name="Arakawa K."/>
        </authorList>
    </citation>
    <scope>NUCLEOTIDE SEQUENCE [LARGE SCALE GENOMIC DNA]</scope>
</reference>
<evidence type="ECO:0000313" key="1">
    <source>
        <dbReference type="EMBL" id="GBP81395.1"/>
    </source>
</evidence>
<comment type="caution">
    <text evidence="1">The sequence shown here is derived from an EMBL/GenBank/DDBJ whole genome shotgun (WGS) entry which is preliminary data.</text>
</comment>
<dbReference type="EMBL" id="BGZK01001509">
    <property type="protein sequence ID" value="GBP81395.1"/>
    <property type="molecule type" value="Genomic_DNA"/>
</dbReference>
<keyword evidence="2" id="KW-1185">Reference proteome</keyword>
<gene>
    <name evidence="1" type="ORF">EVAR_52657_1</name>
</gene>
<proteinExistence type="predicted"/>
<accession>A0A4C1Z441</accession>
<dbReference type="Proteomes" id="UP000299102">
    <property type="component" value="Unassembled WGS sequence"/>
</dbReference>